<evidence type="ECO:0000256" key="10">
    <source>
        <dbReference type="NCBIfam" id="TIGR03319"/>
    </source>
</evidence>
<dbReference type="HAMAP" id="MF_00335">
    <property type="entry name" value="RNase_Y"/>
    <property type="match status" value="1"/>
</dbReference>
<dbReference type="FunFam" id="1.10.3210.10:FF:000013">
    <property type="entry name" value="Ribonuclease Y"/>
    <property type="match status" value="1"/>
</dbReference>
<keyword evidence="2 9" id="KW-0812">Transmembrane</keyword>
<gene>
    <name evidence="9" type="primary">rny</name>
    <name evidence="11" type="ORF">SAMN05660862_0650</name>
</gene>
<keyword evidence="3 9" id="KW-0540">Nuclease</keyword>
<dbReference type="InterPro" id="IPR006675">
    <property type="entry name" value="HDIG_dom"/>
</dbReference>
<keyword evidence="7 9" id="KW-1133">Transmembrane helix</keyword>
<evidence type="ECO:0000256" key="7">
    <source>
        <dbReference type="ARBA" id="ARBA00022989"/>
    </source>
</evidence>
<dbReference type="PANTHER" id="PTHR12826">
    <property type="entry name" value="RIBONUCLEASE Y"/>
    <property type="match status" value="1"/>
</dbReference>
<evidence type="ECO:0000313" key="11">
    <source>
        <dbReference type="EMBL" id="SMG11942.1"/>
    </source>
</evidence>
<evidence type="ECO:0000256" key="2">
    <source>
        <dbReference type="ARBA" id="ARBA00022692"/>
    </source>
</evidence>
<comment type="function">
    <text evidence="9">Endoribonuclease that initiates mRNA decay.</text>
</comment>
<keyword evidence="4 9" id="KW-0255">Endonuclease</keyword>
<dbReference type="Pfam" id="PF12072">
    <property type="entry name" value="RNase_Y_N"/>
    <property type="match status" value="1"/>
</dbReference>
<dbReference type="GO" id="GO:0005886">
    <property type="term" value="C:plasma membrane"/>
    <property type="evidence" value="ECO:0007669"/>
    <property type="project" value="UniProtKB-SubCell"/>
</dbReference>
<keyword evidence="5 9" id="KW-0378">Hydrolase</keyword>
<dbReference type="STRING" id="561061.SAMN05660862_0650"/>
<dbReference type="SMART" id="SM00471">
    <property type="entry name" value="HDc"/>
    <property type="match status" value="1"/>
</dbReference>
<dbReference type="NCBIfam" id="TIGR00277">
    <property type="entry name" value="HDIG"/>
    <property type="match status" value="1"/>
</dbReference>
<keyword evidence="6 9" id="KW-0694">RNA-binding</keyword>
<dbReference type="PANTHER" id="PTHR12826:SF15">
    <property type="entry name" value="RIBONUCLEASE Y"/>
    <property type="match status" value="1"/>
</dbReference>
<evidence type="ECO:0000256" key="4">
    <source>
        <dbReference type="ARBA" id="ARBA00022759"/>
    </source>
</evidence>
<dbReference type="Proteomes" id="UP000192980">
    <property type="component" value="Unassembled WGS sequence"/>
</dbReference>
<dbReference type="GO" id="GO:0004521">
    <property type="term" value="F:RNA endonuclease activity"/>
    <property type="evidence" value="ECO:0007669"/>
    <property type="project" value="UniProtKB-UniRule"/>
</dbReference>
<dbReference type="SUPFAM" id="SSF109604">
    <property type="entry name" value="HD-domain/PDEase-like"/>
    <property type="match status" value="1"/>
</dbReference>
<dbReference type="OrthoDB" id="9803205at2"/>
<organism evidence="11 12">
    <name type="scientific">Sphingobacterium psychroaquaticum</name>
    <dbReference type="NCBI Taxonomy" id="561061"/>
    <lineage>
        <taxon>Bacteria</taxon>
        <taxon>Pseudomonadati</taxon>
        <taxon>Bacteroidota</taxon>
        <taxon>Sphingobacteriia</taxon>
        <taxon>Sphingobacteriales</taxon>
        <taxon>Sphingobacteriaceae</taxon>
        <taxon>Sphingobacterium</taxon>
    </lineage>
</organism>
<reference evidence="11 12" key="1">
    <citation type="submission" date="2017-04" db="EMBL/GenBank/DDBJ databases">
        <authorList>
            <person name="Afonso C.L."/>
            <person name="Miller P.J."/>
            <person name="Scott M.A."/>
            <person name="Spackman E."/>
            <person name="Goraichik I."/>
            <person name="Dimitrov K.M."/>
            <person name="Suarez D.L."/>
            <person name="Swayne D.E."/>
        </authorList>
    </citation>
    <scope>NUCLEOTIDE SEQUENCE [LARGE SCALE GENOMIC DNA]</scope>
    <source>
        <strain evidence="11 12">DSM 22418</strain>
    </source>
</reference>
<dbReference type="SMART" id="SM00322">
    <property type="entry name" value="KH"/>
    <property type="match status" value="1"/>
</dbReference>
<dbReference type="GO" id="GO:0006402">
    <property type="term" value="P:mRNA catabolic process"/>
    <property type="evidence" value="ECO:0007669"/>
    <property type="project" value="UniProtKB-UniRule"/>
</dbReference>
<dbReference type="InterPro" id="IPR003607">
    <property type="entry name" value="HD/PDEase_dom"/>
</dbReference>
<keyword evidence="1 9" id="KW-1003">Cell membrane</keyword>
<accession>A0A1X7ICH4</accession>
<dbReference type="NCBIfam" id="TIGR03319">
    <property type="entry name" value="RNase_Y"/>
    <property type="match status" value="1"/>
</dbReference>
<evidence type="ECO:0000256" key="3">
    <source>
        <dbReference type="ARBA" id="ARBA00022722"/>
    </source>
</evidence>
<dbReference type="InterPro" id="IPR017705">
    <property type="entry name" value="Ribonuclease_Y"/>
</dbReference>
<dbReference type="InterPro" id="IPR004088">
    <property type="entry name" value="KH_dom_type_1"/>
</dbReference>
<dbReference type="CDD" id="cd00077">
    <property type="entry name" value="HDc"/>
    <property type="match status" value="1"/>
</dbReference>
<dbReference type="Gene3D" id="3.30.1370.10">
    <property type="entry name" value="K Homology domain, type 1"/>
    <property type="match status" value="1"/>
</dbReference>
<comment type="subcellular location">
    <subcellularLocation>
        <location evidence="9">Cell membrane</location>
        <topology evidence="9">Single-pass membrane protein</topology>
    </subcellularLocation>
</comment>
<evidence type="ECO:0000313" key="12">
    <source>
        <dbReference type="Proteomes" id="UP000192980"/>
    </source>
</evidence>
<dbReference type="PROSITE" id="PS51831">
    <property type="entry name" value="HD"/>
    <property type="match status" value="1"/>
</dbReference>
<dbReference type="GO" id="GO:0003723">
    <property type="term" value="F:RNA binding"/>
    <property type="evidence" value="ECO:0007669"/>
    <property type="project" value="UniProtKB-UniRule"/>
</dbReference>
<dbReference type="Gene3D" id="1.10.3210.10">
    <property type="entry name" value="Hypothetical protein af1432"/>
    <property type="match status" value="1"/>
</dbReference>
<dbReference type="PROSITE" id="PS50084">
    <property type="entry name" value="KH_TYPE_1"/>
    <property type="match status" value="1"/>
</dbReference>
<comment type="similarity">
    <text evidence="9">Belongs to the RNase Y family.</text>
</comment>
<evidence type="ECO:0000256" key="5">
    <source>
        <dbReference type="ARBA" id="ARBA00022801"/>
    </source>
</evidence>
<protein>
    <recommendedName>
        <fullName evidence="9 10">Ribonuclease Y</fullName>
        <shortName evidence="9">RNase Y</shortName>
        <ecNumber evidence="9 10">3.1.-.-</ecNumber>
    </recommendedName>
</protein>
<name>A0A1X7ICH4_9SPHI</name>
<dbReference type="SUPFAM" id="SSF54791">
    <property type="entry name" value="Eukaryotic type KH-domain (KH-domain type I)"/>
    <property type="match status" value="1"/>
</dbReference>
<keyword evidence="12" id="KW-1185">Reference proteome</keyword>
<dbReference type="EC" id="3.1.-.-" evidence="9 10"/>
<feature type="transmembrane region" description="Helical" evidence="9">
    <location>
        <begin position="6"/>
        <end position="24"/>
    </location>
</feature>
<proteinExistence type="inferred from homology"/>
<evidence type="ECO:0000256" key="8">
    <source>
        <dbReference type="ARBA" id="ARBA00023136"/>
    </source>
</evidence>
<dbReference type="RefSeq" id="WP_085471511.1">
    <property type="nucleotide sequence ID" value="NZ_CP038029.1"/>
</dbReference>
<dbReference type="InterPro" id="IPR022711">
    <property type="entry name" value="RNase_Y_N"/>
</dbReference>
<dbReference type="GO" id="GO:0016787">
    <property type="term" value="F:hydrolase activity"/>
    <property type="evidence" value="ECO:0007669"/>
    <property type="project" value="UniProtKB-KW"/>
</dbReference>
<dbReference type="EMBL" id="FXAU01000001">
    <property type="protein sequence ID" value="SMG11942.1"/>
    <property type="molecule type" value="Genomic_DNA"/>
</dbReference>
<dbReference type="AlphaFoldDB" id="A0A1X7ICH4"/>
<dbReference type="InterPro" id="IPR006674">
    <property type="entry name" value="HD_domain"/>
</dbReference>
<sequence>MELTTIISIIISLIVGVIIGRYLLQMLFKKQEQSAREKADSIIKDAEQQGEHYKKQRALEAKEKFLQLKGEHEKEVNQRNNSIVQKENSIRQKEQSVNQKMENLNREKQDLDAKNKKLDQLVEVNEKKKEEVEQLKNQHIKQLESIAGLSADEAKEQLVSSLREEARSQAVIQIKDIVDEAKLTASKEAKKVVIQTIQRTATESAIENTVSIFNIENDEIKGRIIGREGRNIRALEAATGVEIIVDDTPEAIILSGFDPVRREIARLSLHRLVTDGRIHPARIEEVVAKTRTQIEDEIVEIGERTAIDLGIHGLHPELIRMVGRMRYRSSYGQNLLQHSREVANFAATMAAELGLNVKLAKRAGLLHDIGKVPDDNPELPHAILGMQLAEKYKEHPEVCNAIGAHHDEIEMTSLISPVVQACDAISGARPGARREVVESYIKRLKELEELALSYPGVEKTFAIQAGRELRVVVESEKVSDAQAEILAADISNRIQTEMTYPGQIKVTVIRETRSVSYAK</sequence>
<evidence type="ECO:0000256" key="6">
    <source>
        <dbReference type="ARBA" id="ARBA00022884"/>
    </source>
</evidence>
<evidence type="ECO:0000256" key="1">
    <source>
        <dbReference type="ARBA" id="ARBA00022475"/>
    </source>
</evidence>
<dbReference type="Pfam" id="PF01966">
    <property type="entry name" value="HD"/>
    <property type="match status" value="1"/>
</dbReference>
<dbReference type="InterPro" id="IPR036612">
    <property type="entry name" value="KH_dom_type_1_sf"/>
</dbReference>
<dbReference type="InterPro" id="IPR004087">
    <property type="entry name" value="KH_dom"/>
</dbReference>
<dbReference type="Pfam" id="PF00013">
    <property type="entry name" value="KH_1"/>
    <property type="match status" value="1"/>
</dbReference>
<dbReference type="CDD" id="cd22431">
    <property type="entry name" value="KH-I_RNaseY"/>
    <property type="match status" value="1"/>
</dbReference>
<keyword evidence="8 9" id="KW-0472">Membrane</keyword>
<evidence type="ECO:0000256" key="9">
    <source>
        <dbReference type="HAMAP-Rule" id="MF_00335"/>
    </source>
</evidence>